<feature type="transmembrane region" description="Helical" evidence="1">
    <location>
        <begin position="341"/>
        <end position="362"/>
    </location>
</feature>
<comment type="caution">
    <text evidence="4">The sequence shown here is derived from an EMBL/GenBank/DDBJ whole genome shotgun (WGS) entry which is preliminary data.</text>
</comment>
<proteinExistence type="predicted"/>
<dbReference type="OrthoDB" id="9762462at2"/>
<name>W9GY19_9PROT</name>
<protein>
    <submittedName>
        <fullName evidence="4">Adenylate cyclase</fullName>
    </submittedName>
</protein>
<dbReference type="Gene3D" id="3.30.70.1230">
    <property type="entry name" value="Nucleotide cyclase"/>
    <property type="match status" value="1"/>
</dbReference>
<keyword evidence="1" id="KW-0472">Membrane</keyword>
<sequence>MTEAATDAATPLVVSPANSILGHSTGRRRRLRLPIAAVLVAGFGTLMLAAVASVLILGLSSAGRNTFALLNDKADLAIDSVVVRVRHQLDPARDQITYLSALIESGKLDPNDQKAMRDTLRGALAATPQVTGVGFSPLNQVIIRAGRINGEMIESTLDLSTSAEMTAFMAEARERQGPYWAEPVWSPEAKTTLLTLRMAVRRDDRFIGMLIVAVSVGDLSRFLSELYVDEGLSAFVLYDREHVLAHQALRYKEFDFSKPAGLPLPRIDQVDDPVLASLWRNGRPADAFAIPGRNSANAQVVEIGDDSHLFLLRPLEGYGAQPLTVGINYRLDEVGVEIERLWMTGLVGFGILLVSVGTALWIGRAISHQIGRLAAAAASVSALDFRGAPTLPDSRFRELANAADAFNAMVAGLRWFETYVPKGLVLRLIRRGSRGGDASGLASEERQVTVMFTDIRGFSNLAEDLGAAETAALLNSHFTLLASCIEAEGGTVDKFIGDAVMAFWGAPEIQHDHAARALRAAHAIAIALRADNVKRRAVGLPAVRVRVGLHSGPVVVGNIGSASRINYTIVGDSVNTAARIEELGAGLQGDAEIIVLVGSTTAAESGGCVTLAPIGAKSLRGRSGQLDVFRLEV</sequence>
<dbReference type="AlphaFoldDB" id="W9GY19"/>
<keyword evidence="1" id="KW-1133">Transmembrane helix</keyword>
<evidence type="ECO:0000256" key="1">
    <source>
        <dbReference type="SAM" id="Phobius"/>
    </source>
</evidence>
<evidence type="ECO:0000313" key="4">
    <source>
        <dbReference type="EMBL" id="EWY37342.1"/>
    </source>
</evidence>
<evidence type="ECO:0000259" key="2">
    <source>
        <dbReference type="PROSITE" id="PS50125"/>
    </source>
</evidence>
<feature type="domain" description="HAMP" evidence="3">
    <location>
        <begin position="364"/>
        <end position="418"/>
    </location>
</feature>
<dbReference type="SUPFAM" id="SSF55073">
    <property type="entry name" value="Nucleotide cyclase"/>
    <property type="match status" value="1"/>
</dbReference>
<dbReference type="SMART" id="SM00044">
    <property type="entry name" value="CYCc"/>
    <property type="match status" value="1"/>
</dbReference>
<dbReference type="RefSeq" id="WP_051513283.1">
    <property type="nucleotide sequence ID" value="NZ_AVFL01000027.1"/>
</dbReference>
<dbReference type="PATRIC" id="fig|1385369.3.peg.5608"/>
<dbReference type="PROSITE" id="PS50885">
    <property type="entry name" value="HAMP"/>
    <property type="match status" value="1"/>
</dbReference>
<dbReference type="STRING" id="1385369.N825_11700"/>
<dbReference type="CDD" id="cd07302">
    <property type="entry name" value="CHD"/>
    <property type="match status" value="1"/>
</dbReference>
<dbReference type="Gene3D" id="6.10.340.10">
    <property type="match status" value="1"/>
</dbReference>
<dbReference type="PROSITE" id="PS50125">
    <property type="entry name" value="GUANYLATE_CYCLASE_2"/>
    <property type="match status" value="1"/>
</dbReference>
<accession>W9GY19</accession>
<gene>
    <name evidence="4" type="ORF">N825_11700</name>
</gene>
<dbReference type="InterPro" id="IPR003660">
    <property type="entry name" value="HAMP_dom"/>
</dbReference>
<keyword evidence="5" id="KW-1185">Reference proteome</keyword>
<evidence type="ECO:0000313" key="5">
    <source>
        <dbReference type="Proteomes" id="UP000019486"/>
    </source>
</evidence>
<evidence type="ECO:0000259" key="3">
    <source>
        <dbReference type="PROSITE" id="PS50885"/>
    </source>
</evidence>
<dbReference type="GO" id="GO:0009190">
    <property type="term" value="P:cyclic nucleotide biosynthetic process"/>
    <property type="evidence" value="ECO:0007669"/>
    <property type="project" value="InterPro"/>
</dbReference>
<dbReference type="CDD" id="cd18773">
    <property type="entry name" value="PDC1_HK_sensor"/>
    <property type="match status" value="1"/>
</dbReference>
<dbReference type="PANTHER" id="PTHR43081:SF1">
    <property type="entry name" value="ADENYLATE CYCLASE, TERMINAL-DIFFERENTIATION SPECIFIC"/>
    <property type="match status" value="1"/>
</dbReference>
<reference evidence="4 5" key="1">
    <citation type="submission" date="2013-08" db="EMBL/GenBank/DDBJ databases">
        <title>The genome sequence of Skermanella stibiiresistens.</title>
        <authorList>
            <person name="Zhu W."/>
            <person name="Wang G."/>
        </authorList>
    </citation>
    <scope>NUCLEOTIDE SEQUENCE [LARGE SCALE GENOMIC DNA]</scope>
    <source>
        <strain evidence="4 5">SB22</strain>
    </source>
</reference>
<dbReference type="Pfam" id="PF00211">
    <property type="entry name" value="Guanylate_cyc"/>
    <property type="match status" value="1"/>
</dbReference>
<dbReference type="InterPro" id="IPR029787">
    <property type="entry name" value="Nucleotide_cyclase"/>
</dbReference>
<dbReference type="GO" id="GO:0016020">
    <property type="term" value="C:membrane"/>
    <property type="evidence" value="ECO:0007669"/>
    <property type="project" value="InterPro"/>
</dbReference>
<dbReference type="Gene3D" id="3.30.450.20">
    <property type="entry name" value="PAS domain"/>
    <property type="match status" value="1"/>
</dbReference>
<dbReference type="EMBL" id="AVFL01000027">
    <property type="protein sequence ID" value="EWY37342.1"/>
    <property type="molecule type" value="Genomic_DNA"/>
</dbReference>
<organism evidence="4 5">
    <name type="scientific">Skermanella stibiiresistens SB22</name>
    <dbReference type="NCBI Taxonomy" id="1385369"/>
    <lineage>
        <taxon>Bacteria</taxon>
        <taxon>Pseudomonadati</taxon>
        <taxon>Pseudomonadota</taxon>
        <taxon>Alphaproteobacteria</taxon>
        <taxon>Rhodospirillales</taxon>
        <taxon>Azospirillaceae</taxon>
        <taxon>Skermanella</taxon>
    </lineage>
</organism>
<feature type="domain" description="Guanylate cyclase" evidence="2">
    <location>
        <begin position="449"/>
        <end position="581"/>
    </location>
</feature>
<dbReference type="GO" id="GO:0004016">
    <property type="term" value="F:adenylate cyclase activity"/>
    <property type="evidence" value="ECO:0007669"/>
    <property type="project" value="UniProtKB-ARBA"/>
</dbReference>
<keyword evidence="1" id="KW-0812">Transmembrane</keyword>
<dbReference type="InterPro" id="IPR050697">
    <property type="entry name" value="Adenylyl/Guanylyl_Cyclase_3/4"/>
</dbReference>
<dbReference type="Proteomes" id="UP000019486">
    <property type="component" value="Unassembled WGS sequence"/>
</dbReference>
<feature type="transmembrane region" description="Helical" evidence="1">
    <location>
        <begin position="35"/>
        <end position="59"/>
    </location>
</feature>
<dbReference type="InterPro" id="IPR001054">
    <property type="entry name" value="A/G_cyclase"/>
</dbReference>
<dbReference type="GO" id="GO:0035556">
    <property type="term" value="P:intracellular signal transduction"/>
    <property type="evidence" value="ECO:0007669"/>
    <property type="project" value="InterPro"/>
</dbReference>
<dbReference type="PANTHER" id="PTHR43081">
    <property type="entry name" value="ADENYLATE CYCLASE, TERMINAL-DIFFERENTIATION SPECIFIC-RELATED"/>
    <property type="match status" value="1"/>
</dbReference>